<organism evidence="2 3">
    <name type="scientific">Burkholderia ambifaria MEX-5</name>
    <dbReference type="NCBI Taxonomy" id="396597"/>
    <lineage>
        <taxon>Bacteria</taxon>
        <taxon>Pseudomonadati</taxon>
        <taxon>Pseudomonadota</taxon>
        <taxon>Betaproteobacteria</taxon>
        <taxon>Burkholderiales</taxon>
        <taxon>Burkholderiaceae</taxon>
        <taxon>Burkholderia</taxon>
        <taxon>Burkholderia cepacia complex</taxon>
    </lineage>
</organism>
<dbReference type="EMBL" id="ABLK01000033">
    <property type="protein sequence ID" value="EDT42633.1"/>
    <property type="molecule type" value="Genomic_DNA"/>
</dbReference>
<evidence type="ECO:0000313" key="2">
    <source>
        <dbReference type="EMBL" id="EDT42633.1"/>
    </source>
</evidence>
<protein>
    <submittedName>
        <fullName evidence="2">Major facilitator superfamily MFS_1</fullName>
    </submittedName>
</protein>
<keyword evidence="1" id="KW-0472">Membrane</keyword>
<dbReference type="Proteomes" id="UP000004814">
    <property type="component" value="Unassembled WGS sequence"/>
</dbReference>
<proteinExistence type="predicted"/>
<gene>
    <name evidence="2" type="ORF">BamMEX5DRAFT_1586</name>
</gene>
<dbReference type="AlphaFoldDB" id="B1T1C0"/>
<evidence type="ECO:0000313" key="3">
    <source>
        <dbReference type="Proteomes" id="UP000004814"/>
    </source>
</evidence>
<comment type="caution">
    <text evidence="2">The sequence shown here is derived from an EMBL/GenBank/DDBJ whole genome shotgun (WGS) entry which is preliminary data.</text>
</comment>
<accession>B1T1C0</accession>
<sequence length="59" mass="6313">MLTWFVASYFIGTFGFPSVGGWVMVHAGKGALLTRIASCGFAALSLPFVHDRPAPARTQ</sequence>
<keyword evidence="1" id="KW-1133">Transmembrane helix</keyword>
<evidence type="ECO:0000256" key="1">
    <source>
        <dbReference type="SAM" id="Phobius"/>
    </source>
</evidence>
<dbReference type="PATRIC" id="fig|396597.7.peg.6698"/>
<feature type="transmembrane region" description="Helical" evidence="1">
    <location>
        <begin position="6"/>
        <end position="25"/>
    </location>
</feature>
<keyword evidence="1" id="KW-0812">Transmembrane</keyword>
<name>B1T1C0_9BURK</name>
<reference evidence="2 3" key="1">
    <citation type="submission" date="2008-03" db="EMBL/GenBank/DDBJ databases">
        <title>Sequencing of the draft genome and assembly of Burkholderia ambifaria MEX-5.</title>
        <authorList>
            <consortium name="US DOE Joint Genome Institute (JGI-PGF)"/>
            <person name="Copeland A."/>
            <person name="Lucas S."/>
            <person name="Lapidus A."/>
            <person name="Glavina del Rio T."/>
            <person name="Dalin E."/>
            <person name="Tice H."/>
            <person name="Bruce D."/>
            <person name="Goodwin L."/>
            <person name="Pitluck S."/>
            <person name="Larimer F."/>
            <person name="Land M.L."/>
            <person name="Hauser L."/>
            <person name="Tiedje J."/>
            <person name="Richardson P."/>
        </authorList>
    </citation>
    <scope>NUCLEOTIDE SEQUENCE [LARGE SCALE GENOMIC DNA]</scope>
    <source>
        <strain evidence="2 3">MEX-5</strain>
    </source>
</reference>